<name>A0A1J5SV40_9ZZZZ</name>
<accession>A0A1J5SV40</accession>
<sequence length="200" mass="22424">MMDIQARKQALRQSIIAAREKLPAAERVRLSRAVVESIRDLPVYRQARTVLGYLNFGAELAAELWVRQALADGKQVLLPRVNRASRHLDLYLVQDLDHDVAPGSWGIREPVAERCIKEEAPGTVDFILLPGVAFTREGARLGYGGGFYDKLLAQMPHRPALVAGAFALQVVHEIPQENTDRKIEWLVTEAETTRCNFGRE</sequence>
<keyword evidence="2" id="KW-0547">Nucleotide-binding</keyword>
<dbReference type="SUPFAM" id="SSF100950">
    <property type="entry name" value="NagB/RpiA/CoA transferase-like"/>
    <property type="match status" value="1"/>
</dbReference>
<dbReference type="PIRSF" id="PIRSF006806">
    <property type="entry name" value="FTHF_cligase"/>
    <property type="match status" value="1"/>
</dbReference>
<proteinExistence type="inferred from homology"/>
<dbReference type="NCBIfam" id="TIGR02727">
    <property type="entry name" value="MTHFS_bact"/>
    <property type="match status" value="1"/>
</dbReference>
<dbReference type="GO" id="GO:0030272">
    <property type="term" value="F:5-formyltetrahydrofolate cyclo-ligase activity"/>
    <property type="evidence" value="ECO:0007669"/>
    <property type="project" value="TreeGrafter"/>
</dbReference>
<keyword evidence="3" id="KW-0067">ATP-binding</keyword>
<evidence type="ECO:0000313" key="4">
    <source>
        <dbReference type="EMBL" id="OIR11835.1"/>
    </source>
</evidence>
<organism evidence="4">
    <name type="scientific">mine drainage metagenome</name>
    <dbReference type="NCBI Taxonomy" id="410659"/>
    <lineage>
        <taxon>unclassified sequences</taxon>
        <taxon>metagenomes</taxon>
        <taxon>ecological metagenomes</taxon>
    </lineage>
</organism>
<reference evidence="4" key="1">
    <citation type="submission" date="2016-10" db="EMBL/GenBank/DDBJ databases">
        <title>Sequence of Gallionella enrichment culture.</title>
        <authorList>
            <person name="Poehlein A."/>
            <person name="Muehling M."/>
            <person name="Daniel R."/>
        </authorList>
    </citation>
    <scope>NUCLEOTIDE SEQUENCE</scope>
</reference>
<dbReference type="AlphaFoldDB" id="A0A1J5SV40"/>
<dbReference type="InterPro" id="IPR037171">
    <property type="entry name" value="NagB/RpiA_transferase-like"/>
</dbReference>
<dbReference type="PANTHER" id="PTHR23407:SF1">
    <property type="entry name" value="5-FORMYLTETRAHYDROFOLATE CYCLO-LIGASE"/>
    <property type="match status" value="1"/>
</dbReference>
<dbReference type="GO" id="GO:0035999">
    <property type="term" value="P:tetrahydrofolate interconversion"/>
    <property type="evidence" value="ECO:0007669"/>
    <property type="project" value="TreeGrafter"/>
</dbReference>
<comment type="similarity">
    <text evidence="1">Belongs to the 5-formyltetrahydrofolate cyclo-ligase family.</text>
</comment>
<dbReference type="GO" id="GO:0005524">
    <property type="term" value="F:ATP binding"/>
    <property type="evidence" value="ECO:0007669"/>
    <property type="project" value="UniProtKB-KW"/>
</dbReference>
<dbReference type="InterPro" id="IPR024185">
    <property type="entry name" value="FTHF_cligase-like_sf"/>
</dbReference>
<dbReference type="PANTHER" id="PTHR23407">
    <property type="entry name" value="ATPASE INHIBITOR/5-FORMYLTETRAHYDROFOLATE CYCLO-LIGASE"/>
    <property type="match status" value="1"/>
</dbReference>
<gene>
    <name evidence="4" type="ORF">GALL_66920</name>
</gene>
<dbReference type="Gene3D" id="3.40.50.10420">
    <property type="entry name" value="NagB/RpiA/CoA transferase-like"/>
    <property type="match status" value="1"/>
</dbReference>
<dbReference type="EMBL" id="MLJW01000019">
    <property type="protein sequence ID" value="OIR11835.1"/>
    <property type="molecule type" value="Genomic_DNA"/>
</dbReference>
<dbReference type="GO" id="GO:0009396">
    <property type="term" value="P:folic acid-containing compound biosynthetic process"/>
    <property type="evidence" value="ECO:0007669"/>
    <property type="project" value="TreeGrafter"/>
</dbReference>
<evidence type="ECO:0000256" key="2">
    <source>
        <dbReference type="ARBA" id="ARBA00022741"/>
    </source>
</evidence>
<comment type="caution">
    <text evidence="4">The sequence shown here is derived from an EMBL/GenBank/DDBJ whole genome shotgun (WGS) entry which is preliminary data.</text>
</comment>
<keyword evidence="4" id="KW-0436">Ligase</keyword>
<dbReference type="InterPro" id="IPR002698">
    <property type="entry name" value="FTHF_cligase"/>
</dbReference>
<evidence type="ECO:0000256" key="3">
    <source>
        <dbReference type="ARBA" id="ARBA00022840"/>
    </source>
</evidence>
<protein>
    <submittedName>
        <fullName evidence="4">5-formyltetrahydrofolate cyclo-ligase family protein</fullName>
    </submittedName>
</protein>
<evidence type="ECO:0000256" key="1">
    <source>
        <dbReference type="ARBA" id="ARBA00010638"/>
    </source>
</evidence>
<dbReference type="Pfam" id="PF01812">
    <property type="entry name" value="5-FTHF_cyc-lig"/>
    <property type="match status" value="1"/>
</dbReference>